<evidence type="ECO:0000259" key="13">
    <source>
        <dbReference type="Pfam" id="PF12770"/>
    </source>
</evidence>
<dbReference type="PANTHER" id="PTHR45783:SF3">
    <property type="entry name" value="KINESIN LIGHT CHAIN"/>
    <property type="match status" value="1"/>
</dbReference>
<sequence>MRWEIFILVFCLVLNIEAQNNTKINELQKTHNWYQQHYEKGAYAKASPYAEKIYALSKEIFGKSHPDTLTALNNLAGLYCHQGKYNQARPLLTKCLKLQRKNLGDSHPDTLQSLNNLGMLYYKQGKYDKAQSLLTKCLKLRRKNLGDSHPHTLVSLDSLGVLYEKQGKYHKAETFLVTCFELSQKHLGNSHQSTLLSLNNLGALYYKQGKYHKAETSYLQCWKLRKETLGEAHPHTLASLNNLGMLYETQGKYSKAEHLYLRCLKLMQETQGDSHPNTLTALNNLGILYKQQGRYDKAEPIYIRCLQLIKETLGHSHPYTIKSLNNLGMLYDTQGRYDKAEPLLLQCLELSQKTQGDAHPDTLTALNNLGMLYKRQLRYNKAEPFLLKCLKRTREKLKETHPHTLSSMNNLGVLYRLQGKYDKALPLLLKSLEFMQQKFGNTHPNTLLSLNDLGMLYHSKGKYDKAEAIYIRCLQLMKEALGDSHPNTLQVLNNLAVLYKSSKRYNQAQSLFLKYIKLSKEKLGDSHPDVVGSLSNLGLLYYNQRKYEQAQNILQKWFDKRNDSLHDLLLATDKKTQSHYLKQDKYVNEVLLSLYLQKNDTASLQKIVNYSLNRKGILLHFSPDTLSHTQRKDKKIQQAFRKLQSERSTLSQLIINPPQNISAQQLQTNISTLRNEIEKKEGMVARLNHNFRRASRKITVKSLQQKLKPQEIIIDFLVMQIKNLDNKKSRQLLATITTKSEVYLVRFGEFSTIKKSIQDYRKKILNSETKPNKIAKKIYKKIWQPLQKYCKNYQTIYVIPDGELHLLPLQAMVDENNRYVLETHNIQMITSARYLSYTTDDYGVAMDNPTIFASPNYKNPNTTQKRNPHFGDIYFSPLPGTKKEGLALAEMLKTKQKTAVVYLENEANKKNLRKVIAPRFLHIATHGFFLKTQSTAKNGSRGIGTLEKQPVIALPNHKTQPSTSTTPTNLAKAENPLLYCGLALSDANIDQLQGIVTAMEVSSLNLSGTELVTLSACNTSEGEVVSGDGVYSLRRAFQEAGAKVVLSSLWAASDKATLYLMKKFYHHYLNNATPQSALRIAQLECIAEGRYAHPRYWANFVMLGSDRLFPNRRVLKVIPVKRNPLHMYLWIFVMVVFASIVVGWLIILRKQKAQRETLRRERQQRRQRK</sequence>
<evidence type="ECO:0000256" key="10">
    <source>
        <dbReference type="PROSITE-ProRule" id="PRU00339"/>
    </source>
</evidence>
<feature type="repeat" description="TPR" evidence="10">
    <location>
        <begin position="111"/>
        <end position="144"/>
    </location>
</feature>
<evidence type="ECO:0000256" key="3">
    <source>
        <dbReference type="ARBA" id="ARBA00022490"/>
    </source>
</evidence>
<comment type="subcellular location">
    <subcellularLocation>
        <location evidence="1">Cytoplasm</location>
        <location evidence="1">Cytoskeleton</location>
    </subcellularLocation>
</comment>
<dbReference type="AlphaFoldDB" id="A0A5S9IX08"/>
<dbReference type="PROSITE" id="PS50005">
    <property type="entry name" value="TPR"/>
    <property type="match status" value="6"/>
</dbReference>
<feature type="coiled-coil region" evidence="11">
    <location>
        <begin position="663"/>
        <end position="690"/>
    </location>
</feature>
<evidence type="ECO:0000256" key="4">
    <source>
        <dbReference type="ARBA" id="ARBA00022701"/>
    </source>
</evidence>
<evidence type="ECO:0000313" key="15">
    <source>
        <dbReference type="Proteomes" id="UP000326354"/>
    </source>
</evidence>
<keyword evidence="15" id="KW-1185">Reference proteome</keyword>
<keyword evidence="5" id="KW-0677">Repeat</keyword>
<evidence type="ECO:0000256" key="5">
    <source>
        <dbReference type="ARBA" id="ARBA00022737"/>
    </source>
</evidence>
<dbReference type="InterPro" id="IPR002151">
    <property type="entry name" value="Kinesin_light"/>
</dbReference>
<evidence type="ECO:0000256" key="9">
    <source>
        <dbReference type="ARBA" id="ARBA00023212"/>
    </source>
</evidence>
<evidence type="ECO:0000256" key="7">
    <source>
        <dbReference type="ARBA" id="ARBA00023054"/>
    </source>
</evidence>
<dbReference type="InterPro" id="IPR011990">
    <property type="entry name" value="TPR-like_helical_dom_sf"/>
</dbReference>
<proteinExistence type="inferred from homology"/>
<dbReference type="Pfam" id="PF13424">
    <property type="entry name" value="TPR_12"/>
    <property type="match status" value="5"/>
</dbReference>
<dbReference type="InterPro" id="IPR019734">
    <property type="entry name" value="TPR_rpt"/>
</dbReference>
<dbReference type="Gene3D" id="1.25.40.10">
    <property type="entry name" value="Tetratricopeptide repeat domain"/>
    <property type="match status" value="3"/>
</dbReference>
<dbReference type="GO" id="GO:0005874">
    <property type="term" value="C:microtubule"/>
    <property type="evidence" value="ECO:0007669"/>
    <property type="project" value="UniProtKB-KW"/>
</dbReference>
<feature type="transmembrane region" description="Helical" evidence="12">
    <location>
        <begin position="1127"/>
        <end position="1148"/>
    </location>
</feature>
<protein>
    <recommendedName>
        <fullName evidence="13">CHAT domain-containing protein</fullName>
    </recommendedName>
</protein>
<gene>
    <name evidence="14" type="ORF">UABAM_06491</name>
</gene>
<keyword evidence="4" id="KW-0493">Microtubule</keyword>
<evidence type="ECO:0000256" key="6">
    <source>
        <dbReference type="ARBA" id="ARBA00022803"/>
    </source>
</evidence>
<evidence type="ECO:0000256" key="1">
    <source>
        <dbReference type="ARBA" id="ARBA00004245"/>
    </source>
</evidence>
<reference evidence="14 15" key="1">
    <citation type="submission" date="2019-08" db="EMBL/GenBank/DDBJ databases">
        <title>Complete genome sequence of Candidatus Uab amorphum.</title>
        <authorList>
            <person name="Shiratori T."/>
            <person name="Suzuki S."/>
            <person name="Kakizawa Y."/>
            <person name="Ishida K."/>
        </authorList>
    </citation>
    <scope>NUCLEOTIDE SEQUENCE [LARGE SCALE GENOMIC DNA]</scope>
    <source>
        <strain evidence="14 15">SRT547</strain>
    </source>
</reference>
<dbReference type="GO" id="GO:0019894">
    <property type="term" value="F:kinesin binding"/>
    <property type="evidence" value="ECO:0007669"/>
    <property type="project" value="TreeGrafter"/>
</dbReference>
<dbReference type="EMBL" id="AP019860">
    <property type="protein sequence ID" value="BBM88075.1"/>
    <property type="molecule type" value="Genomic_DNA"/>
</dbReference>
<name>A0A5S9IX08_UABAM</name>
<dbReference type="SMART" id="SM00028">
    <property type="entry name" value="TPR"/>
    <property type="match status" value="12"/>
</dbReference>
<keyword evidence="6 10" id="KW-0802">TPR repeat</keyword>
<feature type="repeat" description="TPR" evidence="10">
    <location>
        <begin position="447"/>
        <end position="480"/>
    </location>
</feature>
<feature type="domain" description="CHAT" evidence="13">
    <location>
        <begin position="773"/>
        <end position="1105"/>
    </location>
</feature>
<dbReference type="SUPFAM" id="SSF48452">
    <property type="entry name" value="TPR-like"/>
    <property type="match status" value="2"/>
</dbReference>
<keyword evidence="9" id="KW-0206">Cytoskeleton</keyword>
<dbReference type="Pfam" id="PF12770">
    <property type="entry name" value="CHAT"/>
    <property type="match status" value="1"/>
</dbReference>
<keyword evidence="12" id="KW-1133">Transmembrane helix</keyword>
<dbReference type="PRINTS" id="PR00381">
    <property type="entry name" value="KINESINLIGHT"/>
</dbReference>
<dbReference type="Proteomes" id="UP000326354">
    <property type="component" value="Chromosome"/>
</dbReference>
<dbReference type="InterPro" id="IPR024983">
    <property type="entry name" value="CHAT_dom"/>
</dbReference>
<feature type="repeat" description="TPR" evidence="10">
    <location>
        <begin position="321"/>
        <end position="354"/>
    </location>
</feature>
<evidence type="ECO:0000313" key="14">
    <source>
        <dbReference type="EMBL" id="BBM88075.1"/>
    </source>
</evidence>
<feature type="repeat" description="TPR" evidence="10">
    <location>
        <begin position="405"/>
        <end position="438"/>
    </location>
</feature>
<keyword evidence="7 11" id="KW-0175">Coiled coil</keyword>
<keyword evidence="8" id="KW-0505">Motor protein</keyword>
<comment type="similarity">
    <text evidence="2">Belongs to the kinesin light chain family.</text>
</comment>
<feature type="repeat" description="TPR" evidence="10">
    <location>
        <begin position="237"/>
        <end position="270"/>
    </location>
</feature>
<dbReference type="GO" id="GO:0005737">
    <property type="term" value="C:cytoplasm"/>
    <property type="evidence" value="ECO:0007669"/>
    <property type="project" value="TreeGrafter"/>
</dbReference>
<evidence type="ECO:0000256" key="12">
    <source>
        <dbReference type="SAM" id="Phobius"/>
    </source>
</evidence>
<dbReference type="OrthoDB" id="220792at2"/>
<keyword evidence="12" id="KW-0472">Membrane</keyword>
<evidence type="ECO:0000256" key="11">
    <source>
        <dbReference type="SAM" id="Coils"/>
    </source>
</evidence>
<feature type="repeat" description="TPR" evidence="10">
    <location>
        <begin position="279"/>
        <end position="312"/>
    </location>
</feature>
<dbReference type="Pfam" id="PF13374">
    <property type="entry name" value="TPR_10"/>
    <property type="match status" value="2"/>
</dbReference>
<keyword evidence="12" id="KW-0812">Transmembrane</keyword>
<dbReference type="GO" id="GO:0005871">
    <property type="term" value="C:kinesin complex"/>
    <property type="evidence" value="ECO:0007669"/>
    <property type="project" value="InterPro"/>
</dbReference>
<dbReference type="PANTHER" id="PTHR45783">
    <property type="entry name" value="KINESIN LIGHT CHAIN"/>
    <property type="match status" value="1"/>
</dbReference>
<organism evidence="14 15">
    <name type="scientific">Uabimicrobium amorphum</name>
    <dbReference type="NCBI Taxonomy" id="2596890"/>
    <lineage>
        <taxon>Bacteria</taxon>
        <taxon>Pseudomonadati</taxon>
        <taxon>Planctomycetota</taxon>
        <taxon>Candidatus Uabimicrobiia</taxon>
        <taxon>Candidatus Uabimicrobiales</taxon>
        <taxon>Candidatus Uabimicrobiaceae</taxon>
        <taxon>Candidatus Uabimicrobium</taxon>
    </lineage>
</organism>
<keyword evidence="3" id="KW-0963">Cytoplasm</keyword>
<evidence type="ECO:0000256" key="8">
    <source>
        <dbReference type="ARBA" id="ARBA00023175"/>
    </source>
</evidence>
<accession>A0A5S9IX08</accession>
<dbReference type="KEGG" id="uam:UABAM_06491"/>
<dbReference type="RefSeq" id="WP_151972226.1">
    <property type="nucleotide sequence ID" value="NZ_AP019860.1"/>
</dbReference>
<dbReference type="GO" id="GO:0007018">
    <property type="term" value="P:microtubule-based movement"/>
    <property type="evidence" value="ECO:0007669"/>
    <property type="project" value="TreeGrafter"/>
</dbReference>
<evidence type="ECO:0000256" key="2">
    <source>
        <dbReference type="ARBA" id="ARBA00009622"/>
    </source>
</evidence>